<evidence type="ECO:0000313" key="3">
    <source>
        <dbReference type="Proteomes" id="UP000309186"/>
    </source>
</evidence>
<dbReference type="EMBL" id="PPSW01000007">
    <property type="protein sequence ID" value="TLX48155.1"/>
    <property type="molecule type" value="Genomic_DNA"/>
</dbReference>
<organism evidence="2 3">
    <name type="scientific">Pseudoalteromonas phenolica</name>
    <dbReference type="NCBI Taxonomy" id="161398"/>
    <lineage>
        <taxon>Bacteria</taxon>
        <taxon>Pseudomonadati</taxon>
        <taxon>Pseudomonadota</taxon>
        <taxon>Gammaproteobacteria</taxon>
        <taxon>Alteromonadales</taxon>
        <taxon>Pseudoalteromonadaceae</taxon>
        <taxon>Pseudoalteromonas</taxon>
    </lineage>
</organism>
<evidence type="ECO:0000313" key="2">
    <source>
        <dbReference type="EMBL" id="TLX48155.1"/>
    </source>
</evidence>
<reference evidence="2 3" key="1">
    <citation type="submission" date="2018-01" db="EMBL/GenBank/DDBJ databases">
        <title>Co-occurrence of chitin degradation, pigmentation and bioactivity in marine Pseudoalteromonas.</title>
        <authorList>
            <person name="Paulsen S."/>
            <person name="Gram L."/>
            <person name="Machado H."/>
        </authorList>
    </citation>
    <scope>NUCLEOTIDE SEQUENCE [LARGE SCALE GENOMIC DNA]</scope>
    <source>
        <strain evidence="2 3">S3663</strain>
    </source>
</reference>
<feature type="signal peptide" evidence="1">
    <location>
        <begin position="1"/>
        <end position="22"/>
    </location>
</feature>
<evidence type="ECO:0008006" key="4">
    <source>
        <dbReference type="Google" id="ProtNLM"/>
    </source>
</evidence>
<keyword evidence="1" id="KW-0732">Signal</keyword>
<dbReference type="SUPFAM" id="SSF53850">
    <property type="entry name" value="Periplasmic binding protein-like II"/>
    <property type="match status" value="1"/>
</dbReference>
<accession>A0A5R9Q5C5</accession>
<evidence type="ECO:0000256" key="1">
    <source>
        <dbReference type="SAM" id="SignalP"/>
    </source>
</evidence>
<dbReference type="Gene3D" id="3.40.190.10">
    <property type="entry name" value="Periplasmic binding protein-like II"/>
    <property type="match status" value="1"/>
</dbReference>
<gene>
    <name evidence="2" type="ORF">C1E24_04985</name>
</gene>
<feature type="chain" id="PRO_5024275039" description="Phosphate ABC transporter substrate-binding protein" evidence="1">
    <location>
        <begin position="23"/>
        <end position="149"/>
    </location>
</feature>
<proteinExistence type="predicted"/>
<comment type="caution">
    <text evidence="2">The sequence shown here is derived from an EMBL/GenBank/DDBJ whole genome shotgun (WGS) entry which is preliminary data.</text>
</comment>
<name>A0A5R9Q5C5_9GAMM</name>
<protein>
    <recommendedName>
        <fullName evidence="4">Phosphate ABC transporter substrate-binding protein</fullName>
    </recommendedName>
</protein>
<dbReference type="Proteomes" id="UP000309186">
    <property type="component" value="Unassembled WGS sequence"/>
</dbReference>
<sequence length="149" mass="16892">MKKLIICLTLILAYSLMNTAVAKPISIVVHADNATDSLSKKQLIDLYMGRYVAFPDNQSAQPLDTLTPEGLKSTFYKRLVNMPLSRVNAYWSRVRFTGRATPPETYADEQMVLNFIAENPNAIGYVFSDALTKQQKQKQKVKVILELYE</sequence>
<dbReference type="AlphaFoldDB" id="A0A5R9Q5C5"/>